<feature type="repeat" description="ANK" evidence="3">
    <location>
        <begin position="66"/>
        <end position="98"/>
    </location>
</feature>
<dbReference type="InterPro" id="IPR002110">
    <property type="entry name" value="Ankyrin_rpt"/>
</dbReference>
<feature type="repeat" description="ANK" evidence="3">
    <location>
        <begin position="474"/>
        <end position="506"/>
    </location>
</feature>
<dbReference type="OrthoDB" id="7464126at2759"/>
<organism evidence="4 5">
    <name type="scientific">Biomphalaria glabrata</name>
    <name type="common">Bloodfluke planorb</name>
    <name type="synonym">Freshwater snail</name>
    <dbReference type="NCBI Taxonomy" id="6526"/>
    <lineage>
        <taxon>Eukaryota</taxon>
        <taxon>Metazoa</taxon>
        <taxon>Spiralia</taxon>
        <taxon>Lophotrochozoa</taxon>
        <taxon>Mollusca</taxon>
        <taxon>Gastropoda</taxon>
        <taxon>Heterobranchia</taxon>
        <taxon>Euthyneura</taxon>
        <taxon>Panpulmonata</taxon>
        <taxon>Hygrophila</taxon>
        <taxon>Lymnaeoidea</taxon>
        <taxon>Planorbidae</taxon>
        <taxon>Biomphalaria</taxon>
    </lineage>
</organism>
<evidence type="ECO:0000313" key="6">
    <source>
        <dbReference type="RefSeq" id="XP_055873501.1"/>
    </source>
</evidence>
<sequence length="885" mass="96305">MSICKTCCETLRQCSLFHEAKVEKLLKDGAHLAHLNLSHWPTLKLSDRYLSTLLKYGLNTQIQNSSGDTALHIASSLGRAGAVKLLLNHGADCNVRNRSGRTPICLASINGHNDIIHIFLTKAVDVNQVDKLDKTLLMLAAENGHRDTCQLLLKNKALVNYCGRNGSALLCAVQAKQITTVGILLKHHADVNQTTGRNDTALNIAITSGCHAICLLLLSMPGIDINKANNSGTTPLMVAAMKGDETILEKLLKLKADANIVDKDQNNALMLVCANSRTLSVKRLLPISQNLNEVNSNGQSAIILASEAGSKDIVNVLIKASADVHAVDRKGNSSLIVAASRGHCDVAKLLIKNKVNVNCANNFGTTALMFSCRNQSDCLKLLLDNNADVHATCKQGMTALLVASEVGNYKAVKLLLKRGSQVNHTDNSGETALMKSAKHKHKSCAANTTDECSYVRIVRLLIQRKTNIQLTNALGWTAFHLACKDGEIEIVDLLLRKCADTNQRNKQGSSPLKIAALGGHLPVVELLLKSNAKVNEQSNGCTPLHIAAQSNDQPDLVKLLLLFGADPKIRTKEGYTALFLAAERGHVKNVKLLIRYGFTISGDRVCPMLYAVIRGHSQCVSLFLEHTRTLEVHHKKLFLFVAAKAGHYPVLEILLKFFLSKQIPLNSVLNAAVKFDSLKIVKGLLHNFTRHFEKNDINEALIIACNENRPQVANCLCLFGANVNYQNKMGFTPLILAAAKGYLEIVQVLISSRRCNVDYKTEAVTSSASSPKPATTLAEALTSITALHVAVQCGRLQCAETLLKANADVNVENNYGCTPLTIAKFNHNEQIVNLLTNYNARESVVSNDLLQSQRATTNIIIQGLSSLHINQVADVDIQNALKVFL</sequence>
<dbReference type="Gene3D" id="1.25.40.20">
    <property type="entry name" value="Ankyrin repeat-containing domain"/>
    <property type="match status" value="7"/>
</dbReference>
<reference evidence="5 6" key="1">
    <citation type="submission" date="2025-04" db="UniProtKB">
        <authorList>
            <consortium name="RefSeq"/>
        </authorList>
    </citation>
    <scope>IDENTIFICATION</scope>
</reference>
<feature type="repeat" description="ANK" evidence="3">
    <location>
        <begin position="231"/>
        <end position="263"/>
    </location>
</feature>
<evidence type="ECO:0000313" key="5">
    <source>
        <dbReference type="RefSeq" id="XP_055873500.1"/>
    </source>
</evidence>
<dbReference type="RefSeq" id="XP_055873502.1">
    <property type="nucleotide sequence ID" value="XM_056017527.1"/>
</dbReference>
<dbReference type="RefSeq" id="XP_055873501.1">
    <property type="nucleotide sequence ID" value="XM_056017526.1"/>
</dbReference>
<dbReference type="PANTHER" id="PTHR24198:SF165">
    <property type="entry name" value="ANKYRIN REPEAT-CONTAINING PROTEIN-RELATED"/>
    <property type="match status" value="1"/>
</dbReference>
<feature type="repeat" description="ANK" evidence="3">
    <location>
        <begin position="782"/>
        <end position="814"/>
    </location>
</feature>
<accession>A0A9W2ZF21</accession>
<feature type="repeat" description="ANK" evidence="3">
    <location>
        <begin position="395"/>
        <end position="427"/>
    </location>
</feature>
<dbReference type="AlphaFoldDB" id="A0A9W2ZF21"/>
<dbReference type="InterPro" id="IPR036770">
    <property type="entry name" value="Ankyrin_rpt-contain_sf"/>
</dbReference>
<feature type="repeat" description="ANK" evidence="3">
    <location>
        <begin position="573"/>
        <end position="601"/>
    </location>
</feature>
<dbReference type="GeneID" id="106052481"/>
<name>A0A9W2ZF21_BIOGL</name>
<dbReference type="PROSITE" id="PS50297">
    <property type="entry name" value="ANK_REP_REGION"/>
    <property type="match status" value="12"/>
</dbReference>
<feature type="repeat" description="ANK" evidence="3">
    <location>
        <begin position="99"/>
        <end position="131"/>
    </location>
</feature>
<dbReference type="Pfam" id="PF00023">
    <property type="entry name" value="Ank"/>
    <property type="match status" value="1"/>
</dbReference>
<evidence type="ECO:0000256" key="2">
    <source>
        <dbReference type="ARBA" id="ARBA00023043"/>
    </source>
</evidence>
<dbReference type="PANTHER" id="PTHR24198">
    <property type="entry name" value="ANKYRIN REPEAT AND PROTEIN KINASE DOMAIN-CONTAINING PROTEIN"/>
    <property type="match status" value="1"/>
</dbReference>
<gene>
    <name evidence="5 6 7" type="primary">LOC106052481</name>
</gene>
<keyword evidence="1" id="KW-0677">Repeat</keyword>
<dbReference type="RefSeq" id="XP_055873500.1">
    <property type="nucleotide sequence ID" value="XM_056017525.1"/>
</dbReference>
<evidence type="ECO:0000313" key="4">
    <source>
        <dbReference type="Proteomes" id="UP001165740"/>
    </source>
</evidence>
<keyword evidence="4" id="KW-1185">Reference proteome</keyword>
<feature type="repeat" description="ANK" evidence="3">
    <location>
        <begin position="507"/>
        <end position="539"/>
    </location>
</feature>
<evidence type="ECO:0000256" key="1">
    <source>
        <dbReference type="ARBA" id="ARBA00022737"/>
    </source>
</evidence>
<protein>
    <submittedName>
        <fullName evidence="5 6">Ankyrin repeat and KH domain-containing protein 1-like</fullName>
    </submittedName>
</protein>
<feature type="repeat" description="ANK" evidence="3">
    <location>
        <begin position="297"/>
        <end position="329"/>
    </location>
</feature>
<dbReference type="SMART" id="SM00248">
    <property type="entry name" value="ANK"/>
    <property type="match status" value="22"/>
</dbReference>
<dbReference type="SUPFAM" id="SSF48403">
    <property type="entry name" value="Ankyrin repeat"/>
    <property type="match status" value="3"/>
</dbReference>
<dbReference type="Proteomes" id="UP001165740">
    <property type="component" value="Chromosome 18"/>
</dbReference>
<dbReference type="Pfam" id="PF12796">
    <property type="entry name" value="Ank_2"/>
    <property type="match status" value="7"/>
</dbReference>
<feature type="repeat" description="ANK" evidence="3">
    <location>
        <begin position="539"/>
        <end position="572"/>
    </location>
</feature>
<feature type="repeat" description="ANK" evidence="3">
    <location>
        <begin position="330"/>
        <end position="362"/>
    </location>
</feature>
<evidence type="ECO:0000256" key="3">
    <source>
        <dbReference type="PROSITE-ProRule" id="PRU00023"/>
    </source>
</evidence>
<keyword evidence="2 3" id="KW-0040">ANK repeat</keyword>
<dbReference type="PROSITE" id="PS50088">
    <property type="entry name" value="ANK_REPEAT"/>
    <property type="match status" value="12"/>
</dbReference>
<feature type="repeat" description="ANK" evidence="3">
    <location>
        <begin position="729"/>
        <end position="751"/>
    </location>
</feature>
<evidence type="ECO:0000313" key="7">
    <source>
        <dbReference type="RefSeq" id="XP_055873502.1"/>
    </source>
</evidence>
<proteinExistence type="predicted"/>